<dbReference type="InterPro" id="IPR029510">
    <property type="entry name" value="Ald_DH_CS_GLU"/>
</dbReference>
<dbReference type="FunFam" id="3.40.605.10:FF:000026">
    <property type="entry name" value="Aldehyde dehydrogenase, putative"/>
    <property type="match status" value="1"/>
</dbReference>
<dbReference type="InterPro" id="IPR016163">
    <property type="entry name" value="Ald_DH_C"/>
</dbReference>
<evidence type="ECO:0000259" key="5">
    <source>
        <dbReference type="Pfam" id="PF00171"/>
    </source>
</evidence>
<dbReference type="InterPro" id="IPR016162">
    <property type="entry name" value="Ald_DH_N"/>
</dbReference>
<evidence type="ECO:0000313" key="7">
    <source>
        <dbReference type="Proteomes" id="UP000501346"/>
    </source>
</evidence>
<organism evidence="6 7">
    <name type="scientific">Saccharomyces pastorianus</name>
    <name type="common">Lager yeast</name>
    <name type="synonym">Saccharomyces cerevisiae x Saccharomyces eubayanus</name>
    <dbReference type="NCBI Taxonomy" id="27292"/>
    <lineage>
        <taxon>Eukaryota</taxon>
        <taxon>Fungi</taxon>
        <taxon>Dikarya</taxon>
        <taxon>Ascomycota</taxon>
        <taxon>Saccharomycotina</taxon>
        <taxon>Saccharomycetes</taxon>
        <taxon>Saccharomycetales</taxon>
        <taxon>Saccharomycetaceae</taxon>
        <taxon>Saccharomyces</taxon>
    </lineage>
</organism>
<keyword evidence="2 4" id="KW-0560">Oxidoreductase</keyword>
<dbReference type="CDD" id="cd07091">
    <property type="entry name" value="ALDH_F1-2_Ald2-like"/>
    <property type="match status" value="1"/>
</dbReference>
<dbReference type="InterPro" id="IPR015590">
    <property type="entry name" value="Aldehyde_DH_dom"/>
</dbReference>
<keyword evidence="7" id="KW-1185">Reference proteome</keyword>
<feature type="active site" evidence="3">
    <location>
        <position position="272"/>
    </location>
</feature>
<dbReference type="GO" id="GO:0004030">
    <property type="term" value="F:aldehyde dehydrogenase [NAD(P)+] activity"/>
    <property type="evidence" value="ECO:0007669"/>
    <property type="project" value="UniProtKB-ARBA"/>
</dbReference>
<accession>A0A6C1E303</accession>
<proteinExistence type="inferred from homology"/>
<protein>
    <submittedName>
        <fullName evidence="6">Aldehyde dehydrogenase (NADP(+)) ald6</fullName>
    </submittedName>
</protein>
<dbReference type="FunFam" id="3.40.309.10:FF:000012">
    <property type="entry name" value="Betaine aldehyde dehydrogenase"/>
    <property type="match status" value="1"/>
</dbReference>
<dbReference type="Pfam" id="PF00171">
    <property type="entry name" value="Aldedh"/>
    <property type="match status" value="1"/>
</dbReference>
<dbReference type="AlphaFoldDB" id="A0A6C1E303"/>
<dbReference type="PANTHER" id="PTHR11699">
    <property type="entry name" value="ALDEHYDE DEHYDROGENASE-RELATED"/>
    <property type="match status" value="1"/>
</dbReference>
<evidence type="ECO:0000256" key="3">
    <source>
        <dbReference type="PROSITE-ProRule" id="PRU10007"/>
    </source>
</evidence>
<dbReference type="GO" id="GO:0046394">
    <property type="term" value="P:carboxylic acid biosynthetic process"/>
    <property type="evidence" value="ECO:0007669"/>
    <property type="project" value="UniProtKB-ARBA"/>
</dbReference>
<gene>
    <name evidence="6" type="primary">ALD6_1</name>
    <name evidence="6" type="ORF">GRS66_005347</name>
</gene>
<name>A0A6C1E303_SACPS</name>
<dbReference type="Gene3D" id="3.40.309.10">
    <property type="entry name" value="Aldehyde Dehydrogenase, Chain A, domain 2"/>
    <property type="match status" value="1"/>
</dbReference>
<dbReference type="Gene3D" id="3.40.605.10">
    <property type="entry name" value="Aldehyde Dehydrogenase, Chain A, domain 1"/>
    <property type="match status" value="1"/>
</dbReference>
<dbReference type="OrthoDB" id="310895at2759"/>
<feature type="domain" description="Aldehyde dehydrogenase" evidence="5">
    <location>
        <begin position="35"/>
        <end position="496"/>
    </location>
</feature>
<sequence length="531" mass="58132">MTKLHFDTAEPVKITLPNGLTYEQPTGLFINNKFMKAQDGKTYPVEDPSTENTVCEVSSATTEDVEYAIECADRAFHDTEWATQDPRERGRLLSKLADELESQIDLVSSIEALDNGKTLALARGDVTIAINCLRDAAAYADKVNGRTINTGDGYMNFTTLEPVGVCGQIIPWNFPIMMLAWKIAPALAMGNVCILKPAAVTPLNALYFASLCKKVGIPAGVVNIVPGPGRTVGAALTNDPRIRKLAFTGSTEVGKSVAVDSSESNLKKITLELGGKSAHLVFDDANIKKTLPNLVNGIFKNAGQICSSGSRIYVQEGIYDELLAAFKAYLETEIKVGNPFDKANFQGAITNRQQFDTIMNYIDIGKKEGAKILTGGEKVGDKGYFIRPTVFYDVNEDMRIVKEEIFGPVVTVAKFKTLEEGVEMANSSEFGLGSGIETESLSTGLKVAKMLKAGTVWINTYNDFDSRVPFGGVKQSGYGREMGEEVYHAYTEVKAVRISCNVPTCISFRHIHKILSYELTWSYVINKYVYI</sequence>
<comment type="similarity">
    <text evidence="1 4">Belongs to the aldehyde dehydrogenase family.</text>
</comment>
<dbReference type="InterPro" id="IPR016161">
    <property type="entry name" value="Ald_DH/histidinol_DH"/>
</dbReference>
<evidence type="ECO:0000313" key="6">
    <source>
        <dbReference type="EMBL" id="QID82914.1"/>
    </source>
</evidence>
<reference evidence="6 7" key="1">
    <citation type="journal article" date="2019" name="BMC Genomics">
        <title>Chromosome level assembly and comparative genome analysis confirm lager-brewing yeasts originated from a single hybridization.</title>
        <authorList>
            <person name="Salazar A.N."/>
            <person name="Gorter de Vries A.R."/>
            <person name="van den Broek M."/>
            <person name="Brouwers N."/>
            <person name="de la Torre Cortes P."/>
            <person name="Kuijpers N.G.A."/>
            <person name="Daran J.G."/>
            <person name="Abeel T."/>
        </authorList>
    </citation>
    <scope>NUCLEOTIDE SEQUENCE [LARGE SCALE GENOMIC DNA]</scope>
    <source>
        <strain evidence="6 7">CBS 1483</strain>
    </source>
</reference>
<evidence type="ECO:0000256" key="4">
    <source>
        <dbReference type="RuleBase" id="RU003345"/>
    </source>
</evidence>
<dbReference type="FunFam" id="3.40.605.10:FF:000001">
    <property type="entry name" value="Aldehyde dehydrogenase 1"/>
    <property type="match status" value="1"/>
</dbReference>
<dbReference type="SUPFAM" id="SSF53720">
    <property type="entry name" value="ALDH-like"/>
    <property type="match status" value="1"/>
</dbReference>
<evidence type="ECO:0000256" key="2">
    <source>
        <dbReference type="ARBA" id="ARBA00023002"/>
    </source>
</evidence>
<dbReference type="EMBL" id="CP048997">
    <property type="protein sequence ID" value="QID82914.1"/>
    <property type="molecule type" value="Genomic_DNA"/>
</dbReference>
<evidence type="ECO:0000256" key="1">
    <source>
        <dbReference type="ARBA" id="ARBA00009986"/>
    </source>
</evidence>
<dbReference type="Proteomes" id="UP000501346">
    <property type="component" value="Chromosome ScXVI"/>
</dbReference>
<dbReference type="PROSITE" id="PS00687">
    <property type="entry name" value="ALDEHYDE_DEHYDR_GLU"/>
    <property type="match status" value="1"/>
</dbReference>